<evidence type="ECO:0000313" key="1">
    <source>
        <dbReference type="EMBL" id="VDK85643.1"/>
    </source>
</evidence>
<proteinExistence type="predicted"/>
<sequence>MKPYIVNNNFYVGIKNKEARQALHGLWFVNKHGHCAKEKVQRAQNKYLDGIGIT</sequence>
<protein>
    <submittedName>
        <fullName evidence="1">Uncharacterized protein</fullName>
    </submittedName>
</protein>
<evidence type="ECO:0000313" key="2">
    <source>
        <dbReference type="Proteomes" id="UP000271889"/>
    </source>
</evidence>
<name>A0A3P6TQP2_CYLGO</name>
<organism evidence="1 2">
    <name type="scientific">Cylicostephanus goldi</name>
    <name type="common">Nematode worm</name>
    <dbReference type="NCBI Taxonomy" id="71465"/>
    <lineage>
        <taxon>Eukaryota</taxon>
        <taxon>Metazoa</taxon>
        <taxon>Ecdysozoa</taxon>
        <taxon>Nematoda</taxon>
        <taxon>Chromadorea</taxon>
        <taxon>Rhabditida</taxon>
        <taxon>Rhabditina</taxon>
        <taxon>Rhabditomorpha</taxon>
        <taxon>Strongyloidea</taxon>
        <taxon>Strongylidae</taxon>
        <taxon>Cylicostephanus</taxon>
    </lineage>
</organism>
<dbReference type="EMBL" id="UYRV01031239">
    <property type="protein sequence ID" value="VDK85643.1"/>
    <property type="molecule type" value="Genomic_DNA"/>
</dbReference>
<keyword evidence="2" id="KW-1185">Reference proteome</keyword>
<reference evidence="1 2" key="1">
    <citation type="submission" date="2018-11" db="EMBL/GenBank/DDBJ databases">
        <authorList>
            <consortium name="Pathogen Informatics"/>
        </authorList>
    </citation>
    <scope>NUCLEOTIDE SEQUENCE [LARGE SCALE GENOMIC DNA]</scope>
</reference>
<dbReference type="Proteomes" id="UP000271889">
    <property type="component" value="Unassembled WGS sequence"/>
</dbReference>
<accession>A0A3P6TQP2</accession>
<dbReference type="OrthoDB" id="1712432at2759"/>
<gene>
    <name evidence="1" type="ORF">CGOC_LOCUS8480</name>
</gene>
<dbReference type="AlphaFoldDB" id="A0A3P6TQP2"/>